<dbReference type="GO" id="GO:0006359">
    <property type="term" value="P:regulation of transcription by RNA polymerase III"/>
    <property type="evidence" value="ECO:0007669"/>
    <property type="project" value="EnsemblFungi"/>
</dbReference>
<dbReference type="Pfam" id="PF15963">
    <property type="entry name" value="Myb_DNA-bind_7"/>
    <property type="match status" value="1"/>
</dbReference>
<dbReference type="InterPro" id="IPR017174">
    <property type="entry name" value="Bdp1_fungi"/>
</dbReference>
<dbReference type="PROSITE" id="PS51293">
    <property type="entry name" value="SANT"/>
    <property type="match status" value="1"/>
</dbReference>
<protein>
    <recommendedName>
        <fullName evidence="3">SANT domain-containing protein</fullName>
    </recommendedName>
</protein>
<feature type="compositionally biased region" description="Low complexity" evidence="2">
    <location>
        <begin position="176"/>
        <end position="188"/>
    </location>
</feature>
<dbReference type="eggNOG" id="KOG2009">
    <property type="taxonomic scope" value="Eukaryota"/>
</dbReference>
<evidence type="ECO:0000256" key="1">
    <source>
        <dbReference type="SAM" id="Coils"/>
    </source>
</evidence>
<dbReference type="SMART" id="SM00717">
    <property type="entry name" value="SANT"/>
    <property type="match status" value="1"/>
</dbReference>
<dbReference type="Gene3D" id="1.20.58.1880">
    <property type="match status" value="1"/>
</dbReference>
<organism evidence="4 5">
    <name type="scientific">Henningerozyma blattae (strain ATCC 34711 / CBS 6284 / DSM 70876 / NBRC 10599 / NRRL Y-10934 / UCD 77-7)</name>
    <name type="common">Yeast</name>
    <name type="synonym">Tetrapisispora blattae</name>
    <dbReference type="NCBI Taxonomy" id="1071380"/>
    <lineage>
        <taxon>Eukaryota</taxon>
        <taxon>Fungi</taxon>
        <taxon>Dikarya</taxon>
        <taxon>Ascomycota</taxon>
        <taxon>Saccharomycotina</taxon>
        <taxon>Saccharomycetes</taxon>
        <taxon>Saccharomycetales</taxon>
        <taxon>Saccharomycetaceae</taxon>
        <taxon>Henningerozyma</taxon>
    </lineage>
</organism>
<feature type="domain" description="SANT" evidence="3">
    <location>
        <begin position="490"/>
        <end position="541"/>
    </location>
</feature>
<feature type="compositionally biased region" description="Polar residues" evidence="2">
    <location>
        <begin position="84"/>
        <end position="98"/>
    </location>
</feature>
<dbReference type="FunCoup" id="I2GZ65">
    <property type="interactions" value="133"/>
</dbReference>
<dbReference type="GO" id="GO:0000126">
    <property type="term" value="C:transcription factor TFIIIB complex"/>
    <property type="evidence" value="ECO:0007669"/>
    <property type="project" value="EnsemblFungi"/>
</dbReference>
<dbReference type="PIRSF" id="PIRSF037327">
    <property type="entry name" value="TFIIIB_Bdp1_fun"/>
    <property type="match status" value="1"/>
</dbReference>
<feature type="region of interest" description="Disordered" evidence="2">
    <location>
        <begin position="249"/>
        <end position="307"/>
    </location>
</feature>
<dbReference type="KEGG" id="tbl:TBLA_0B05910"/>
<keyword evidence="5" id="KW-1185">Reference proteome</keyword>
<dbReference type="GO" id="GO:0001112">
    <property type="term" value="P:DNA-templated transcription open complex formation"/>
    <property type="evidence" value="ECO:0007669"/>
    <property type="project" value="EnsemblFungi"/>
</dbReference>
<dbReference type="InterPro" id="IPR039467">
    <property type="entry name" value="TFIIIB_B''_Myb"/>
</dbReference>
<dbReference type="InterPro" id="IPR009057">
    <property type="entry name" value="Homeodomain-like_sf"/>
</dbReference>
<dbReference type="RefSeq" id="XP_004178936.1">
    <property type="nucleotide sequence ID" value="XM_004178888.1"/>
</dbReference>
<keyword evidence="1" id="KW-0175">Coiled coil</keyword>
<dbReference type="GeneID" id="14494211"/>
<feature type="coiled-coil region" evidence="1">
    <location>
        <begin position="563"/>
        <end position="597"/>
    </location>
</feature>
<dbReference type="STRING" id="1071380.I2GZ65"/>
<dbReference type="InterPro" id="IPR017884">
    <property type="entry name" value="SANT_dom"/>
</dbReference>
<dbReference type="OrthoDB" id="272624at2759"/>
<dbReference type="PANTHER" id="PTHR22929:SF0">
    <property type="entry name" value="TRANSCRIPTION FACTOR TFIIIB COMPONENT B'' HOMOLOG"/>
    <property type="match status" value="1"/>
</dbReference>
<dbReference type="HOGENOM" id="CLU_021041_1_0_1"/>
<dbReference type="OMA" id="HPVMIEL"/>
<feature type="compositionally biased region" description="Polar residues" evidence="2">
    <location>
        <begin position="210"/>
        <end position="230"/>
    </location>
</feature>
<gene>
    <name evidence="4" type="primary">TBLA0B05910</name>
    <name evidence="4" type="ORF">TBLA_0B05910</name>
</gene>
<reference evidence="4 5" key="1">
    <citation type="journal article" date="2011" name="Proc. Natl. Acad. Sci. U.S.A.">
        <title>Evolutionary erosion of yeast sex chromosomes by mating-type switching accidents.</title>
        <authorList>
            <person name="Gordon J.L."/>
            <person name="Armisen D."/>
            <person name="Proux-Wera E."/>
            <person name="Oheigeartaigh S.S."/>
            <person name="Byrne K.P."/>
            <person name="Wolfe K.H."/>
        </authorList>
    </citation>
    <scope>NUCLEOTIDE SEQUENCE [LARGE SCALE GENOMIC DNA]</scope>
    <source>
        <strain evidence="5">ATCC 34711 / CBS 6284 / DSM 70876 / NBRC 10599 / NRRL Y-10934 / UCD 77-7</strain>
    </source>
</reference>
<feature type="region of interest" description="Disordered" evidence="2">
    <location>
        <begin position="162"/>
        <end position="230"/>
    </location>
</feature>
<evidence type="ECO:0000313" key="4">
    <source>
        <dbReference type="EMBL" id="CCH59417.1"/>
    </source>
</evidence>
<proteinExistence type="predicted"/>
<feature type="compositionally biased region" description="Acidic residues" evidence="2">
    <location>
        <begin position="47"/>
        <end position="57"/>
    </location>
</feature>
<feature type="compositionally biased region" description="Polar residues" evidence="2">
    <location>
        <begin position="287"/>
        <end position="307"/>
    </location>
</feature>
<evidence type="ECO:0000256" key="2">
    <source>
        <dbReference type="SAM" id="MobiDB-lite"/>
    </source>
</evidence>
<feature type="coiled-coil region" evidence="1">
    <location>
        <begin position="377"/>
        <end position="419"/>
    </location>
</feature>
<dbReference type="CDD" id="cd00167">
    <property type="entry name" value="SANT"/>
    <property type="match status" value="1"/>
</dbReference>
<feature type="region of interest" description="Disordered" evidence="2">
    <location>
        <begin position="35"/>
        <end position="99"/>
    </location>
</feature>
<dbReference type="SUPFAM" id="SSF46689">
    <property type="entry name" value="Homeodomain-like"/>
    <property type="match status" value="1"/>
</dbReference>
<feature type="compositionally biased region" description="Polar residues" evidence="2">
    <location>
        <begin position="133"/>
        <end position="146"/>
    </location>
</feature>
<dbReference type="GO" id="GO:0070898">
    <property type="term" value="P:RNA polymerase III preinitiation complex assembly"/>
    <property type="evidence" value="ECO:0007669"/>
    <property type="project" value="EnsemblFungi"/>
</dbReference>
<feature type="region of interest" description="Disordered" evidence="2">
    <location>
        <begin position="123"/>
        <end position="146"/>
    </location>
</feature>
<feature type="compositionally biased region" description="Basic and acidic residues" evidence="2">
    <location>
        <begin position="62"/>
        <end position="74"/>
    </location>
</feature>
<dbReference type="GO" id="GO:0001156">
    <property type="term" value="F:TFIIIC-class transcription factor complex binding"/>
    <property type="evidence" value="ECO:0007669"/>
    <property type="project" value="EnsemblFungi"/>
</dbReference>
<dbReference type="AlphaFoldDB" id="I2GZ65"/>
<dbReference type="PANTHER" id="PTHR22929">
    <property type="entry name" value="RNA POLYMERASE III TRANSCRIPTION INITIATION FACTOR B"/>
    <property type="match status" value="1"/>
</dbReference>
<sequence length="692" mass="79941">MSNVVNKSGKRFIPKIRQRRVAVTVKSIEKPNINSIPNLINHRNNDNDDDDDEDDNESGTSNEKEPLNNNDRIDGPTQIEHGNDSGNLKNQIDSNNKSNNKHFETQLESQAPDDVSFINTQPVMNHNELDGPTQVNDTSKSASLNNSSKRVEVHLGPFQAHHKLLGQPPSDIDNLSSRSNSIGGSSITSHRRRSTRLDSLSGGLRPNFKPTFNQDEPNETLGSRRNSRLPSVTNVRLNKMRFNSITEKDSSLQAMKRRRMSVRSSISKKSGSSSHRISVATRIPMPGSTSVVNPKQKQQSNQKDGLFQRTDNLYEQYVVKNLDEIPKHVPVSESSKYILDEESFTMADLCKPSLPIGTISENFDRAKEAHKNKLLKRKERRENRRRARLEFKSLEELNKEEIDKEKEERKRVAEELLNSEVPEDRPQTQAGVQLKLNADGEMVVDDESTQIDRHENARLENQHKKVIDENPFNNLYNSASYGRKDANNNTYSEPWSNEELIKFYKALSMWGIDFNLIAQLFPYRSRKQVKSKFLSEEKHHPILIELALKNRLPINFEQYCHDIRKEMGTVEEFNAKIQELQLEHEKNLKEIEESKLNSKMEDQMANNGGIKKDDGYKKGAGGLFNNDLKVYRKTEVVLGTIDDIKRQRELDEAQNEKERNRWMRGDFNYIYIYIYIERERERESKKDMLYVM</sequence>
<accession>I2GZ65</accession>
<evidence type="ECO:0000313" key="5">
    <source>
        <dbReference type="Proteomes" id="UP000002866"/>
    </source>
</evidence>
<feature type="compositionally biased region" description="Low complexity" evidence="2">
    <location>
        <begin position="262"/>
        <end position="279"/>
    </location>
</feature>
<dbReference type="InterPro" id="IPR001005">
    <property type="entry name" value="SANT/Myb"/>
</dbReference>
<evidence type="ECO:0000259" key="3">
    <source>
        <dbReference type="PROSITE" id="PS51293"/>
    </source>
</evidence>
<name>I2GZ65_HENB6</name>
<dbReference type="Proteomes" id="UP000002866">
    <property type="component" value="Chromosome 2"/>
</dbReference>
<dbReference type="GO" id="GO:0000995">
    <property type="term" value="F:RNA polymerase III general transcription initiation factor activity"/>
    <property type="evidence" value="ECO:0007669"/>
    <property type="project" value="InterPro"/>
</dbReference>
<dbReference type="InParanoid" id="I2GZ65"/>
<dbReference type="EMBL" id="HE806317">
    <property type="protein sequence ID" value="CCH59417.1"/>
    <property type="molecule type" value="Genomic_DNA"/>
</dbReference>